<dbReference type="Gene3D" id="1.10.10.10">
    <property type="entry name" value="Winged helix-like DNA-binding domain superfamily/Winged helix DNA-binding domain"/>
    <property type="match status" value="1"/>
</dbReference>
<evidence type="ECO:0000313" key="2">
    <source>
        <dbReference type="EMBL" id="MBW7476883.1"/>
    </source>
</evidence>
<evidence type="ECO:0000313" key="3">
    <source>
        <dbReference type="Proteomes" id="UP000812277"/>
    </source>
</evidence>
<reference evidence="2 3" key="1">
    <citation type="submission" date="2021-07" db="EMBL/GenBank/DDBJ databases">
        <title>Paenibacillus radiodurans sp. nov., isolated from the southeastern edge of Tengger Desert.</title>
        <authorList>
            <person name="Zhang G."/>
        </authorList>
    </citation>
    <scope>NUCLEOTIDE SEQUENCE [LARGE SCALE GENOMIC DNA]</scope>
    <source>
        <strain evidence="2 3">DT7-4</strain>
    </source>
</reference>
<dbReference type="EMBL" id="JAHZIJ010000017">
    <property type="protein sequence ID" value="MBW7476883.1"/>
    <property type="molecule type" value="Genomic_DNA"/>
</dbReference>
<dbReference type="Pfam" id="PF01047">
    <property type="entry name" value="MarR"/>
    <property type="match status" value="1"/>
</dbReference>
<protein>
    <submittedName>
        <fullName evidence="2">MarR family transcriptional regulator</fullName>
    </submittedName>
</protein>
<sequence>MYARILYKTRKTDRKPRSQRYKFRVLEMLIQRGSITEAELAELLNLSQPSIRKVTHSLALSGLIAQEEMGGQRMMITDTGARVWNGACREQQEQLERRPDNFDFVQQLASSNGVHVG</sequence>
<keyword evidence="3" id="KW-1185">Reference proteome</keyword>
<gene>
    <name evidence="2" type="ORF">K0T92_19380</name>
</gene>
<name>A0ABS7DAB3_9BACL</name>
<dbReference type="InterPro" id="IPR036388">
    <property type="entry name" value="WH-like_DNA-bd_sf"/>
</dbReference>
<comment type="caution">
    <text evidence="2">The sequence shown here is derived from an EMBL/GenBank/DDBJ whole genome shotgun (WGS) entry which is preliminary data.</text>
</comment>
<proteinExistence type="predicted"/>
<dbReference type="Proteomes" id="UP000812277">
    <property type="component" value="Unassembled WGS sequence"/>
</dbReference>
<dbReference type="RefSeq" id="WP_219874132.1">
    <property type="nucleotide sequence ID" value="NZ_JAHZIJ010000017.1"/>
</dbReference>
<dbReference type="SUPFAM" id="SSF46785">
    <property type="entry name" value="Winged helix' DNA-binding domain"/>
    <property type="match status" value="1"/>
</dbReference>
<dbReference type="InterPro" id="IPR000835">
    <property type="entry name" value="HTH_MarR-typ"/>
</dbReference>
<accession>A0ABS7DAB3</accession>
<feature type="domain" description="HTH marR-type" evidence="1">
    <location>
        <begin position="22"/>
        <end position="65"/>
    </location>
</feature>
<evidence type="ECO:0000259" key="1">
    <source>
        <dbReference type="Pfam" id="PF01047"/>
    </source>
</evidence>
<dbReference type="InterPro" id="IPR036390">
    <property type="entry name" value="WH_DNA-bd_sf"/>
</dbReference>
<organism evidence="2 3">
    <name type="scientific">Paenibacillus oenotherae</name>
    <dbReference type="NCBI Taxonomy" id="1435645"/>
    <lineage>
        <taxon>Bacteria</taxon>
        <taxon>Bacillati</taxon>
        <taxon>Bacillota</taxon>
        <taxon>Bacilli</taxon>
        <taxon>Bacillales</taxon>
        <taxon>Paenibacillaceae</taxon>
        <taxon>Paenibacillus</taxon>
    </lineage>
</organism>